<keyword evidence="2" id="KW-1185">Reference proteome</keyword>
<accession>A0A392QK08</accession>
<dbReference type="EMBL" id="LXQA010143230">
    <property type="protein sequence ID" value="MCI24721.1"/>
    <property type="molecule type" value="Genomic_DNA"/>
</dbReference>
<dbReference type="AlphaFoldDB" id="A0A392QK08"/>
<name>A0A392QK08_9FABA</name>
<proteinExistence type="predicted"/>
<evidence type="ECO:0000313" key="2">
    <source>
        <dbReference type="Proteomes" id="UP000265520"/>
    </source>
</evidence>
<dbReference type="Proteomes" id="UP000265520">
    <property type="component" value="Unassembled WGS sequence"/>
</dbReference>
<comment type="caution">
    <text evidence="1">The sequence shown here is derived from an EMBL/GenBank/DDBJ whole genome shotgun (WGS) entry which is preliminary data.</text>
</comment>
<protein>
    <submittedName>
        <fullName evidence="1">Uncharacterized protein</fullName>
    </submittedName>
</protein>
<organism evidence="1 2">
    <name type="scientific">Trifolium medium</name>
    <dbReference type="NCBI Taxonomy" id="97028"/>
    <lineage>
        <taxon>Eukaryota</taxon>
        <taxon>Viridiplantae</taxon>
        <taxon>Streptophyta</taxon>
        <taxon>Embryophyta</taxon>
        <taxon>Tracheophyta</taxon>
        <taxon>Spermatophyta</taxon>
        <taxon>Magnoliopsida</taxon>
        <taxon>eudicotyledons</taxon>
        <taxon>Gunneridae</taxon>
        <taxon>Pentapetalae</taxon>
        <taxon>rosids</taxon>
        <taxon>fabids</taxon>
        <taxon>Fabales</taxon>
        <taxon>Fabaceae</taxon>
        <taxon>Papilionoideae</taxon>
        <taxon>50 kb inversion clade</taxon>
        <taxon>NPAAA clade</taxon>
        <taxon>Hologalegina</taxon>
        <taxon>IRL clade</taxon>
        <taxon>Trifolieae</taxon>
        <taxon>Trifolium</taxon>
    </lineage>
</organism>
<evidence type="ECO:0000313" key="1">
    <source>
        <dbReference type="EMBL" id="MCI24721.1"/>
    </source>
</evidence>
<sequence>MGFWIITTTATTSSSLSKDEDVRSSSVALHHQQQQQSRTTTRHFIIKIRSVQEPKDEDEPKSNLDQNHICSLCRRFPNGATDIINGLTDGFERFLSNQSADIEGSREVLGMGFISFLFRFDFCVRFRAIPNLCSISVSFDFCVLQI</sequence>
<reference evidence="1 2" key="1">
    <citation type="journal article" date="2018" name="Front. Plant Sci.">
        <title>Red Clover (Trifolium pratense) and Zigzag Clover (T. medium) - A Picture of Genomic Similarities and Differences.</title>
        <authorList>
            <person name="Dluhosova J."/>
            <person name="Istvanek J."/>
            <person name="Nedelnik J."/>
            <person name="Repkova J."/>
        </authorList>
    </citation>
    <scope>NUCLEOTIDE SEQUENCE [LARGE SCALE GENOMIC DNA]</scope>
    <source>
        <strain evidence="2">cv. 10/8</strain>
        <tissue evidence="1">Leaf</tissue>
    </source>
</reference>